<evidence type="ECO:0000313" key="2">
    <source>
        <dbReference type="EMBL" id="KAI5082206.1"/>
    </source>
</evidence>
<keyword evidence="3" id="KW-1185">Reference proteome</keyword>
<sequence>MSQCPNEENAARKLEVAITRRTHVLHQSKRHNVKTSISSNGGYFAKAQSMAKKTDRVCSLKQVGDIHAKHPAASFGSHKEEHAQLGSASKTTVKVQDSTNASEIHELKRRLQTANLQIAEVVAQSAILVRDVECAASKKISDALRNVQVAEVKQGSSLLANMQIKRGFDHVGASTAEQELAATRQELAECKCMLAVMRRQLDRTSREKEKLETYLRSSVETSLKLESSLGNQKAVTQLELLAAEDRCRNESAGSVQSARNETKHLQEQLEAAMLSKAESDFLLRDCIQILCHAQRELLQYKAPSKWQCSFQTVVQEKSQQLQELAQEQAQIHRENLHEAAAENAIIWTVLECMWEGAVQSSLESQSLFDVHDGTPKLSGKYARQLRSRVQECFCSSEEDPTPLKSRTLLETPRLTNVVGYRVPTFGVSHPEDILRQSLMKSEQEVEILGDKVDELRIILEKITLLLDCISKSSVTGHETRVLMRRIIEQLQTFES</sequence>
<name>A0A9D4VAK2_ADICA</name>
<reference evidence="2" key="1">
    <citation type="submission" date="2021-01" db="EMBL/GenBank/DDBJ databases">
        <title>Adiantum capillus-veneris genome.</title>
        <authorList>
            <person name="Fang Y."/>
            <person name="Liao Q."/>
        </authorList>
    </citation>
    <scope>NUCLEOTIDE SEQUENCE</scope>
    <source>
        <strain evidence="2">H3</strain>
        <tissue evidence="2">Leaf</tissue>
    </source>
</reference>
<proteinExistence type="predicted"/>
<evidence type="ECO:0000313" key="3">
    <source>
        <dbReference type="Proteomes" id="UP000886520"/>
    </source>
</evidence>
<dbReference type="OrthoDB" id="1931969at2759"/>
<gene>
    <name evidence="2" type="ORF">GOP47_0001949</name>
</gene>
<keyword evidence="1" id="KW-0175">Coiled coil</keyword>
<feature type="coiled-coil region" evidence="1">
    <location>
        <begin position="173"/>
        <end position="214"/>
    </location>
</feature>
<comment type="caution">
    <text evidence="2">The sequence shown here is derived from an EMBL/GenBank/DDBJ whole genome shotgun (WGS) entry which is preliminary data.</text>
</comment>
<evidence type="ECO:0000256" key="1">
    <source>
        <dbReference type="SAM" id="Coils"/>
    </source>
</evidence>
<accession>A0A9D4VAK2</accession>
<dbReference type="Proteomes" id="UP000886520">
    <property type="component" value="Chromosome 2"/>
</dbReference>
<feature type="coiled-coil region" evidence="1">
    <location>
        <begin position="314"/>
        <end position="342"/>
    </location>
</feature>
<protein>
    <submittedName>
        <fullName evidence="2">Uncharacterized protein</fullName>
    </submittedName>
</protein>
<organism evidence="2 3">
    <name type="scientific">Adiantum capillus-veneris</name>
    <name type="common">Maidenhair fern</name>
    <dbReference type="NCBI Taxonomy" id="13818"/>
    <lineage>
        <taxon>Eukaryota</taxon>
        <taxon>Viridiplantae</taxon>
        <taxon>Streptophyta</taxon>
        <taxon>Embryophyta</taxon>
        <taxon>Tracheophyta</taxon>
        <taxon>Polypodiopsida</taxon>
        <taxon>Polypodiidae</taxon>
        <taxon>Polypodiales</taxon>
        <taxon>Pteridineae</taxon>
        <taxon>Pteridaceae</taxon>
        <taxon>Vittarioideae</taxon>
        <taxon>Adiantum</taxon>
    </lineage>
</organism>
<dbReference type="EMBL" id="JABFUD020000003">
    <property type="protein sequence ID" value="KAI5082206.1"/>
    <property type="molecule type" value="Genomic_DNA"/>
</dbReference>
<dbReference type="AlphaFoldDB" id="A0A9D4VAK2"/>